<dbReference type="RefSeq" id="WP_354644084.1">
    <property type="nucleotide sequence ID" value="NZ_CP159872.1"/>
</dbReference>
<dbReference type="EMBL" id="CP159872">
    <property type="protein sequence ID" value="XCM83149.1"/>
    <property type="molecule type" value="Genomic_DNA"/>
</dbReference>
<dbReference type="InterPro" id="IPR000387">
    <property type="entry name" value="Tyr_Pase_dom"/>
</dbReference>
<sequence>MRTRQKDRGTPGPEEPWNEITTGLWMGGHHWTDRTGELQPAVVHRQFDLVVSLYSRPGHGPDPDVPHLVGEMPDGPLTAEQLGTVQELAQATTAARQAGRTVLVRCHSGYNRSGLVVAQTLLHLGHDLESAAALIRRRRSPWALNNPLFTDYLTIGLDTARLLTGLDEPV</sequence>
<dbReference type="Gene3D" id="3.90.190.10">
    <property type="entry name" value="Protein tyrosine phosphatase superfamily"/>
    <property type="match status" value="1"/>
</dbReference>
<dbReference type="KEGG" id="kcm:ABWK59_31620"/>
<organism evidence="2">
    <name type="scientific">Kitasatospora camelliae</name>
    <dbReference type="NCBI Taxonomy" id="3156397"/>
    <lineage>
        <taxon>Bacteria</taxon>
        <taxon>Bacillati</taxon>
        <taxon>Actinomycetota</taxon>
        <taxon>Actinomycetes</taxon>
        <taxon>Kitasatosporales</taxon>
        <taxon>Streptomycetaceae</taxon>
        <taxon>Kitasatospora</taxon>
    </lineage>
</organism>
<dbReference type="AlphaFoldDB" id="A0AAU8K355"/>
<accession>A0AAU8K355</accession>
<name>A0AAU8K355_9ACTN</name>
<dbReference type="PROSITE" id="PS50056">
    <property type="entry name" value="TYR_PHOSPHATASE_2"/>
    <property type="match status" value="1"/>
</dbReference>
<evidence type="ECO:0000313" key="2">
    <source>
        <dbReference type="EMBL" id="XCM83149.1"/>
    </source>
</evidence>
<gene>
    <name evidence="2" type="ORF">ABWK59_31620</name>
</gene>
<protein>
    <submittedName>
        <fullName evidence="2">Protein phosphatase</fullName>
    </submittedName>
</protein>
<feature type="domain" description="Tyrosine specific protein phosphatases" evidence="1">
    <location>
        <begin position="79"/>
        <end position="139"/>
    </location>
</feature>
<dbReference type="SUPFAM" id="SSF52799">
    <property type="entry name" value="(Phosphotyrosine protein) phosphatases II"/>
    <property type="match status" value="1"/>
</dbReference>
<reference evidence="2" key="1">
    <citation type="submission" date="2024-06" db="EMBL/GenBank/DDBJ databases">
        <title>The genome sequences of Kitasatospora sp. strain HUAS MG31.</title>
        <authorList>
            <person name="Mo P."/>
        </authorList>
    </citation>
    <scope>NUCLEOTIDE SEQUENCE</scope>
    <source>
        <strain evidence="2">HUAS MG31</strain>
    </source>
</reference>
<proteinExistence type="predicted"/>
<dbReference type="InterPro" id="IPR029021">
    <property type="entry name" value="Prot-tyrosine_phosphatase-like"/>
</dbReference>
<evidence type="ECO:0000259" key="1">
    <source>
        <dbReference type="PROSITE" id="PS50056"/>
    </source>
</evidence>